<gene>
    <name evidence="2" type="ORF">ABB30_04920</name>
</gene>
<name>A0A0R0D8U7_9GAMM</name>
<evidence type="ECO:0000259" key="1">
    <source>
        <dbReference type="Pfam" id="PF05707"/>
    </source>
</evidence>
<dbReference type="PATRIC" id="fig|336566.3.peg.319"/>
<dbReference type="Gene3D" id="3.40.50.300">
    <property type="entry name" value="P-loop containing nucleotide triphosphate hydrolases"/>
    <property type="match status" value="1"/>
</dbReference>
<dbReference type="STRING" id="336566.ABB30_04920"/>
<dbReference type="EMBL" id="LDJM01000012">
    <property type="protein sequence ID" value="KRG78070.1"/>
    <property type="molecule type" value="Genomic_DNA"/>
</dbReference>
<evidence type="ECO:0000313" key="2">
    <source>
        <dbReference type="EMBL" id="KRG78070.1"/>
    </source>
</evidence>
<dbReference type="RefSeq" id="WP_057637197.1">
    <property type="nucleotide sequence ID" value="NZ_LDJM01000012.1"/>
</dbReference>
<feature type="domain" description="Zona occludens toxin N-terminal" evidence="1">
    <location>
        <begin position="1"/>
        <end position="199"/>
    </location>
</feature>
<keyword evidence="3" id="KW-1185">Reference proteome</keyword>
<comment type="caution">
    <text evidence="2">The sequence shown here is derived from an EMBL/GenBank/DDBJ whole genome shotgun (WGS) entry which is preliminary data.</text>
</comment>
<dbReference type="AlphaFoldDB" id="A0A0R0D8U7"/>
<dbReference type="OrthoDB" id="8809170at2"/>
<reference evidence="2 3" key="1">
    <citation type="submission" date="2015-05" db="EMBL/GenBank/DDBJ databases">
        <title>Genome sequencing and analysis of members of genus Stenotrophomonas.</title>
        <authorList>
            <person name="Patil P.P."/>
            <person name="Midha S."/>
            <person name="Patil P.B."/>
        </authorList>
    </citation>
    <scope>NUCLEOTIDE SEQUENCE [LARGE SCALE GENOMIC DNA]</scope>
    <source>
        <strain evidence="2 3">DSM 24757</strain>
    </source>
</reference>
<dbReference type="InterPro" id="IPR008900">
    <property type="entry name" value="Zot_N"/>
</dbReference>
<protein>
    <submittedName>
        <fullName evidence="2">Filamentous phage phiLf protein I</fullName>
    </submittedName>
</protein>
<evidence type="ECO:0000313" key="3">
    <source>
        <dbReference type="Proteomes" id="UP000050956"/>
    </source>
</evidence>
<dbReference type="Proteomes" id="UP000050956">
    <property type="component" value="Unassembled WGS sequence"/>
</dbReference>
<sequence>MLVFNEGVPRAGKSYDAVKAHILPALQKRRRVFARLNGLDVEAIAKYLKMPVQEVGDLLELIDTKDVRERFTCYQDETGKWCIPDEFKDSLVVIDEVHEFYVNQRQPLHESVENFWALLGQNGGDAVIMTQWINRVHQAIRARIERKNTFQKLTAVGMKGRYLVTYHHATSPGKYEVVGSKREKYDKAIYPLYHGYAPGSENTEVYDEGGTNVWLAMAPRAIAAVVAAAIGAWAFLGFFFGSSEDEAPVEQSVLASEGVHSFDLDGNYVQTETAAGVVNVAQAVTAPEPPDPFKGLTPEQRYVAELADRGRVRLAARAEVAGRVRGWVEWVDDSGNTLESLDVEAVTELGYSVSWTKFGVKLEAGDHVIIATAWPRISNVRDTEHRLYRLDGNGGGAGIASVASDPGAAAGAGVTVGYAPGQRADVFPRSPGYASESWTGPTSTL</sequence>
<proteinExistence type="predicted"/>
<dbReference type="InterPro" id="IPR027417">
    <property type="entry name" value="P-loop_NTPase"/>
</dbReference>
<accession>A0A0R0D8U7</accession>
<organism evidence="2 3">
    <name type="scientific">Stenotrophomonas ginsengisoli</name>
    <dbReference type="NCBI Taxonomy" id="336566"/>
    <lineage>
        <taxon>Bacteria</taxon>
        <taxon>Pseudomonadati</taxon>
        <taxon>Pseudomonadota</taxon>
        <taxon>Gammaproteobacteria</taxon>
        <taxon>Lysobacterales</taxon>
        <taxon>Lysobacteraceae</taxon>
        <taxon>Stenotrophomonas</taxon>
    </lineage>
</organism>
<dbReference type="Pfam" id="PF05707">
    <property type="entry name" value="Zot"/>
    <property type="match status" value="1"/>
</dbReference>